<dbReference type="PANTHER" id="PTHR46623:SF6">
    <property type="entry name" value="ALPHA_BETA-HYDROLASES SUPERFAMILY PROTEIN"/>
    <property type="match status" value="1"/>
</dbReference>
<evidence type="ECO:0000259" key="2">
    <source>
        <dbReference type="Pfam" id="PF01738"/>
    </source>
</evidence>
<protein>
    <submittedName>
        <fullName evidence="3">Carboxymethylenebutenolidase</fullName>
    </submittedName>
</protein>
<dbReference type="EMBL" id="AUZY01002227">
    <property type="protein sequence ID" value="EQD72708.1"/>
    <property type="molecule type" value="Genomic_DNA"/>
</dbReference>
<dbReference type="SUPFAM" id="SSF53474">
    <property type="entry name" value="alpha/beta-Hydrolases"/>
    <property type="match status" value="1"/>
</dbReference>
<proteinExistence type="predicted"/>
<feature type="domain" description="Dienelactone hydrolase" evidence="2">
    <location>
        <begin position="18"/>
        <end position="264"/>
    </location>
</feature>
<gene>
    <name evidence="3" type="ORF">B1B_03611</name>
</gene>
<dbReference type="InterPro" id="IPR002925">
    <property type="entry name" value="Dienelactn_hydro"/>
</dbReference>
<sequence>METEGTVVELGPAHARFQALRASPVGPASNHPGLVLLHTALGLTSQEHDLAGTFASWGFEVVAPDLYSLGPDPPTPEDIREVLRILKDLPFQGSYVPPFEAVVADLPRPDQERLRRGARIPLYAPDPRAVAALKECVTALRRTPGVDGNRLACLGLSMGGGYAWTLGTLDPRVRAVVVCYGRPLLPWEDLARLSAPVLGIYAGKDLRLTSQLKTWESEMRKRGLSFRSVVYPEAEHGFLNAGDVSAYRPDLAAHALREIRNFLQGEVGPLRTPPVVSPSSEPAGPSPPRPIPSPARKRTAAPKAPQRLPGPPGASGSPEEVSDAEVDAFLSGSAVVPARRKRPSPPRKAPRSVRKAK</sequence>
<dbReference type="InterPro" id="IPR051049">
    <property type="entry name" value="Dienelactone_hydrolase-like"/>
</dbReference>
<feature type="region of interest" description="Disordered" evidence="1">
    <location>
        <begin position="267"/>
        <end position="357"/>
    </location>
</feature>
<accession>T1BVT5</accession>
<reference evidence="3" key="1">
    <citation type="submission" date="2013-08" db="EMBL/GenBank/DDBJ databases">
        <authorList>
            <person name="Mendez C."/>
            <person name="Richter M."/>
            <person name="Ferrer M."/>
            <person name="Sanchez J."/>
        </authorList>
    </citation>
    <scope>NUCLEOTIDE SEQUENCE</scope>
</reference>
<dbReference type="AlphaFoldDB" id="T1BVT5"/>
<organism evidence="3">
    <name type="scientific">mine drainage metagenome</name>
    <dbReference type="NCBI Taxonomy" id="410659"/>
    <lineage>
        <taxon>unclassified sequences</taxon>
        <taxon>metagenomes</taxon>
        <taxon>ecological metagenomes</taxon>
    </lineage>
</organism>
<name>T1BVT5_9ZZZZ</name>
<evidence type="ECO:0000256" key="1">
    <source>
        <dbReference type="SAM" id="MobiDB-lite"/>
    </source>
</evidence>
<dbReference type="GO" id="GO:0016787">
    <property type="term" value="F:hydrolase activity"/>
    <property type="evidence" value="ECO:0007669"/>
    <property type="project" value="InterPro"/>
</dbReference>
<evidence type="ECO:0000313" key="3">
    <source>
        <dbReference type="EMBL" id="EQD72708.1"/>
    </source>
</evidence>
<dbReference type="Gene3D" id="3.40.50.1820">
    <property type="entry name" value="alpha/beta hydrolase"/>
    <property type="match status" value="1"/>
</dbReference>
<dbReference type="InterPro" id="IPR029058">
    <property type="entry name" value="AB_hydrolase_fold"/>
</dbReference>
<dbReference type="PANTHER" id="PTHR46623">
    <property type="entry name" value="CARBOXYMETHYLENEBUTENOLIDASE-RELATED"/>
    <property type="match status" value="1"/>
</dbReference>
<reference evidence="3" key="2">
    <citation type="journal article" date="2014" name="ISME J.">
        <title>Microbial stratification in low pH oxic and suboxic macroscopic growths along an acid mine drainage.</title>
        <authorList>
            <person name="Mendez-Garcia C."/>
            <person name="Mesa V."/>
            <person name="Sprenger R.R."/>
            <person name="Richter M."/>
            <person name="Diez M.S."/>
            <person name="Solano J."/>
            <person name="Bargiela R."/>
            <person name="Golyshina O.V."/>
            <person name="Manteca A."/>
            <person name="Ramos J.L."/>
            <person name="Gallego J.R."/>
            <person name="Llorente I."/>
            <person name="Martins Dos Santos V.A."/>
            <person name="Jensen O.N."/>
            <person name="Pelaez A.I."/>
            <person name="Sanchez J."/>
            <person name="Ferrer M."/>
        </authorList>
    </citation>
    <scope>NUCLEOTIDE SEQUENCE</scope>
</reference>
<dbReference type="Pfam" id="PF01738">
    <property type="entry name" value="DLH"/>
    <property type="match status" value="1"/>
</dbReference>
<feature type="compositionally biased region" description="Pro residues" evidence="1">
    <location>
        <begin position="284"/>
        <end position="293"/>
    </location>
</feature>
<feature type="compositionally biased region" description="Basic residues" evidence="1">
    <location>
        <begin position="338"/>
        <end position="357"/>
    </location>
</feature>
<comment type="caution">
    <text evidence="3">The sequence shown here is derived from an EMBL/GenBank/DDBJ whole genome shotgun (WGS) entry which is preliminary data.</text>
</comment>